<keyword evidence="1" id="KW-0862">Zinc</keyword>
<feature type="region of interest" description="Disordered" evidence="2">
    <location>
        <begin position="172"/>
        <end position="208"/>
    </location>
</feature>
<dbReference type="EMBL" id="BAABME010003051">
    <property type="protein sequence ID" value="GAA0157200.1"/>
    <property type="molecule type" value="Genomic_DNA"/>
</dbReference>
<dbReference type="Pfam" id="PF04438">
    <property type="entry name" value="zf-HIT"/>
    <property type="match status" value="1"/>
</dbReference>
<proteinExistence type="predicted"/>
<dbReference type="PANTHER" id="PTHR15555">
    <property type="entry name" value="ZINC FINGER HIT DOMAIN CONTAINING PROTEIN 2 PROTEIN FON -RELATED"/>
    <property type="match status" value="1"/>
</dbReference>
<name>A0AAV3Q124_LITER</name>
<comment type="caution">
    <text evidence="4">The sequence shown here is derived from an EMBL/GenBank/DDBJ whole genome shotgun (WGS) entry which is preliminary data.</text>
</comment>
<evidence type="ECO:0000313" key="4">
    <source>
        <dbReference type="EMBL" id="GAA0157200.1"/>
    </source>
</evidence>
<dbReference type="InterPro" id="IPR039646">
    <property type="entry name" value="ZNHIT2"/>
</dbReference>
<feature type="compositionally biased region" description="Basic and acidic residues" evidence="2">
    <location>
        <begin position="385"/>
        <end position="410"/>
    </location>
</feature>
<dbReference type="GO" id="GO:0008270">
    <property type="term" value="F:zinc ion binding"/>
    <property type="evidence" value="ECO:0007669"/>
    <property type="project" value="UniProtKB-UniRule"/>
</dbReference>
<evidence type="ECO:0000313" key="5">
    <source>
        <dbReference type="Proteomes" id="UP001454036"/>
    </source>
</evidence>
<dbReference type="InterPro" id="IPR007009">
    <property type="entry name" value="Shq1_C"/>
</dbReference>
<evidence type="ECO:0000259" key="3">
    <source>
        <dbReference type="PROSITE" id="PS51083"/>
    </source>
</evidence>
<dbReference type="PROSITE" id="PS51083">
    <property type="entry name" value="ZF_HIT"/>
    <property type="match status" value="1"/>
</dbReference>
<keyword evidence="1" id="KW-0863">Zinc-finger</keyword>
<evidence type="ECO:0000256" key="1">
    <source>
        <dbReference type="PROSITE-ProRule" id="PRU00453"/>
    </source>
</evidence>
<dbReference type="InterPro" id="IPR007529">
    <property type="entry name" value="Znf_HIT"/>
</dbReference>
<organism evidence="4 5">
    <name type="scientific">Lithospermum erythrorhizon</name>
    <name type="common">Purple gromwell</name>
    <name type="synonym">Lithospermum officinale var. erythrorhizon</name>
    <dbReference type="NCBI Taxonomy" id="34254"/>
    <lineage>
        <taxon>Eukaryota</taxon>
        <taxon>Viridiplantae</taxon>
        <taxon>Streptophyta</taxon>
        <taxon>Embryophyta</taxon>
        <taxon>Tracheophyta</taxon>
        <taxon>Spermatophyta</taxon>
        <taxon>Magnoliopsida</taxon>
        <taxon>eudicotyledons</taxon>
        <taxon>Gunneridae</taxon>
        <taxon>Pentapetalae</taxon>
        <taxon>asterids</taxon>
        <taxon>lamiids</taxon>
        <taxon>Boraginales</taxon>
        <taxon>Boraginaceae</taxon>
        <taxon>Boraginoideae</taxon>
        <taxon>Lithospermeae</taxon>
        <taxon>Lithospermum</taxon>
    </lineage>
</organism>
<dbReference type="Pfam" id="PF04925">
    <property type="entry name" value="SHQ1"/>
    <property type="match status" value="1"/>
</dbReference>
<keyword evidence="5" id="KW-1185">Reference proteome</keyword>
<reference evidence="4 5" key="1">
    <citation type="submission" date="2024-01" db="EMBL/GenBank/DDBJ databases">
        <title>The complete chloroplast genome sequence of Lithospermum erythrorhizon: insights into the phylogenetic relationship among Boraginaceae species and the maternal lineages of purple gromwells.</title>
        <authorList>
            <person name="Okada T."/>
            <person name="Watanabe K."/>
        </authorList>
    </citation>
    <scope>NUCLEOTIDE SEQUENCE [LARGE SCALE GENOMIC DNA]</scope>
</reference>
<dbReference type="AlphaFoldDB" id="A0AAV3Q124"/>
<dbReference type="PANTHER" id="PTHR15555:SF0">
    <property type="entry name" value="ZINC FINGER HIT DOMAIN-CONTAINING PROTEIN 2"/>
    <property type="match status" value="1"/>
</dbReference>
<keyword evidence="1" id="KW-0479">Metal-binding</keyword>
<dbReference type="CDD" id="cd23024">
    <property type="entry name" value="zf-HIT_ZNHIT2-3"/>
    <property type="match status" value="1"/>
</dbReference>
<accession>A0AAV3Q124</accession>
<sequence>MDNVIMTTETPSNTASSRIICRVCQKQFSQYTCPRCNTRYCSLNCYKSHSIRCTESFMKDNVMGEFHHLKSNHQTNLKMIHILKRLHSQDEDSDNINDRQEPEDSSLSEETIYKILSGHHVTLEDLSPDEAKRFKTAVASGELSKLIKPWEPWWMKPLANFISLGQHGTPLVQPLPNQNQVSENDDLQSDRLDNIPRGPEAPLPSIKKLSSSEPSPLLAIHLVDIVYAYCFTLRLYNGDWESDPVGSAMAMFSISCVLGEGGLPETVSQALSHCLEQTCSPAFRHMGGFQFAMGLVDDVLKILDLGCGALVCLLSDLRRLIQASRRDQNLEEEDTLRRKEFKNKLKAAERKVYFITCWVNEQPEEAWSSLATIVNAEKASAMECQGKKPESSHVKDKVENKGKPLIKEIG</sequence>
<protein>
    <recommendedName>
        <fullName evidence="3">HIT-type domain-containing protein</fullName>
    </recommendedName>
</protein>
<feature type="region of interest" description="Disordered" evidence="2">
    <location>
        <begin position="384"/>
        <end position="410"/>
    </location>
</feature>
<dbReference type="SUPFAM" id="SSF144232">
    <property type="entry name" value="HIT/MYND zinc finger-like"/>
    <property type="match status" value="1"/>
</dbReference>
<evidence type="ECO:0000256" key="2">
    <source>
        <dbReference type="SAM" id="MobiDB-lite"/>
    </source>
</evidence>
<feature type="domain" description="HIT-type" evidence="3">
    <location>
        <begin position="21"/>
        <end position="53"/>
    </location>
</feature>
<dbReference type="Gene3D" id="3.30.60.190">
    <property type="match status" value="1"/>
</dbReference>
<dbReference type="Proteomes" id="UP001454036">
    <property type="component" value="Unassembled WGS sequence"/>
</dbReference>
<gene>
    <name evidence="4" type="ORF">LIER_14519</name>
</gene>